<name>A0A2G8KIX2_STIJA</name>
<dbReference type="PROSITE" id="PS50011">
    <property type="entry name" value="PROTEIN_KINASE_DOM"/>
    <property type="match status" value="1"/>
</dbReference>
<gene>
    <name evidence="5" type="ORF">BSL78_15157</name>
</gene>
<dbReference type="PANTHER" id="PTHR44329">
    <property type="entry name" value="SERINE/THREONINE-PROTEIN KINASE TNNI3K-RELATED"/>
    <property type="match status" value="1"/>
</dbReference>
<dbReference type="InterPro" id="IPR051681">
    <property type="entry name" value="Ser/Thr_Kinases-Pseudokinases"/>
</dbReference>
<evidence type="ECO:0000256" key="3">
    <source>
        <dbReference type="SAM" id="Coils"/>
    </source>
</evidence>
<evidence type="ECO:0000313" key="5">
    <source>
        <dbReference type="EMBL" id="PIK47949.1"/>
    </source>
</evidence>
<evidence type="ECO:0000259" key="4">
    <source>
        <dbReference type="PROSITE" id="PS50011"/>
    </source>
</evidence>
<keyword evidence="1" id="KW-0547">Nucleotide-binding</keyword>
<dbReference type="Proteomes" id="UP000230750">
    <property type="component" value="Unassembled WGS sequence"/>
</dbReference>
<dbReference type="InterPro" id="IPR000719">
    <property type="entry name" value="Prot_kinase_dom"/>
</dbReference>
<sequence length="505" mass="58415">MAGEVSSVIGLIKDVYTIGLKAVKTLKTVSDNFKAERIRLEKMVQDLSKRFFFVEMKLKKSPSADWIELKGVLDSIKDQFEEISVFCTKLAKRDSNQMSKLIGRIRKYREYTDRFDTFLSALKELDDQLSKWVGDTTLAVSFNIADMQCKEETLRKLEKVCNQLREELKVQKVVNEFIEKRGKTFVKATIMCLVPQFQHMSSVWLVKFGSPMIRRNCSVRNRSYEGSRVKKKSRGGIQLCQRDKEPHVFTSPSIVRVFGLWDSEDERFSVLEYMEKGTLRQVLSEETELNLEKKLHLAVTAARSLYRIHSCLVHTALRTEKFLVNKDYTAKLSSMGYAMTFSSCKRCTVGPNSLEGLYFYRAPERADGPIKSSKEADIYAFGIILWEIFTQTKPFSSVLGEDASEDAVQKFVCTDKKEEFELKLDDRLNDDLSKLVRRCRSFDPKDRPKISGTLKQNNKTVRIWDEKWKLKACFQKFETNFRKGNSRLNPTLEEIDTKKGGLMLK</sequence>
<evidence type="ECO:0000313" key="6">
    <source>
        <dbReference type="Proteomes" id="UP000230750"/>
    </source>
</evidence>
<dbReference type="AlphaFoldDB" id="A0A2G8KIX2"/>
<keyword evidence="3" id="KW-0175">Coiled coil</keyword>
<protein>
    <submittedName>
        <fullName evidence="5">Putative mixed lineage kinase domain-like protein</fullName>
    </submittedName>
</protein>
<evidence type="ECO:0000256" key="2">
    <source>
        <dbReference type="ARBA" id="ARBA00022840"/>
    </source>
</evidence>
<keyword evidence="2" id="KW-0067">ATP-binding</keyword>
<dbReference type="PANTHER" id="PTHR44329:SF298">
    <property type="entry name" value="MIXED LINEAGE KINASE DOMAIN-LIKE PROTEIN"/>
    <property type="match status" value="1"/>
</dbReference>
<dbReference type="EMBL" id="MRZV01000547">
    <property type="protein sequence ID" value="PIK47949.1"/>
    <property type="molecule type" value="Genomic_DNA"/>
</dbReference>
<reference evidence="5 6" key="1">
    <citation type="journal article" date="2017" name="PLoS Biol.">
        <title>The sea cucumber genome provides insights into morphological evolution and visceral regeneration.</title>
        <authorList>
            <person name="Zhang X."/>
            <person name="Sun L."/>
            <person name="Yuan J."/>
            <person name="Sun Y."/>
            <person name="Gao Y."/>
            <person name="Zhang L."/>
            <person name="Li S."/>
            <person name="Dai H."/>
            <person name="Hamel J.F."/>
            <person name="Liu C."/>
            <person name="Yu Y."/>
            <person name="Liu S."/>
            <person name="Lin W."/>
            <person name="Guo K."/>
            <person name="Jin S."/>
            <person name="Xu P."/>
            <person name="Storey K.B."/>
            <person name="Huan P."/>
            <person name="Zhang T."/>
            <person name="Zhou Y."/>
            <person name="Zhang J."/>
            <person name="Lin C."/>
            <person name="Li X."/>
            <person name="Xing L."/>
            <person name="Huo D."/>
            <person name="Sun M."/>
            <person name="Wang L."/>
            <person name="Mercier A."/>
            <person name="Li F."/>
            <person name="Yang H."/>
            <person name="Xiang J."/>
        </authorList>
    </citation>
    <scope>NUCLEOTIDE SEQUENCE [LARGE SCALE GENOMIC DNA]</scope>
    <source>
        <strain evidence="5">Shaxun</strain>
        <tissue evidence="5">Muscle</tissue>
    </source>
</reference>
<keyword evidence="5" id="KW-0418">Kinase</keyword>
<organism evidence="5 6">
    <name type="scientific">Stichopus japonicus</name>
    <name type="common">Sea cucumber</name>
    <dbReference type="NCBI Taxonomy" id="307972"/>
    <lineage>
        <taxon>Eukaryota</taxon>
        <taxon>Metazoa</taxon>
        <taxon>Echinodermata</taxon>
        <taxon>Eleutherozoa</taxon>
        <taxon>Echinozoa</taxon>
        <taxon>Holothuroidea</taxon>
        <taxon>Aspidochirotacea</taxon>
        <taxon>Aspidochirotida</taxon>
        <taxon>Stichopodidae</taxon>
        <taxon>Apostichopus</taxon>
    </lineage>
</organism>
<dbReference type="STRING" id="307972.A0A2G8KIX2"/>
<dbReference type="Gene3D" id="1.10.510.10">
    <property type="entry name" value="Transferase(Phosphotransferase) domain 1"/>
    <property type="match status" value="1"/>
</dbReference>
<dbReference type="InterPro" id="IPR011009">
    <property type="entry name" value="Kinase-like_dom_sf"/>
</dbReference>
<keyword evidence="6" id="KW-1185">Reference proteome</keyword>
<dbReference type="OrthoDB" id="4062651at2759"/>
<dbReference type="SUPFAM" id="SSF56112">
    <property type="entry name" value="Protein kinase-like (PK-like)"/>
    <property type="match status" value="1"/>
</dbReference>
<dbReference type="Pfam" id="PF00069">
    <property type="entry name" value="Pkinase"/>
    <property type="match status" value="1"/>
</dbReference>
<feature type="domain" description="Protein kinase" evidence="4">
    <location>
        <begin position="197"/>
        <end position="461"/>
    </location>
</feature>
<dbReference type="GO" id="GO:0097527">
    <property type="term" value="P:necroptotic signaling pathway"/>
    <property type="evidence" value="ECO:0007669"/>
    <property type="project" value="TreeGrafter"/>
</dbReference>
<keyword evidence="5" id="KW-0808">Transferase</keyword>
<feature type="coiled-coil region" evidence="3">
    <location>
        <begin position="147"/>
        <end position="174"/>
    </location>
</feature>
<dbReference type="GO" id="GO:0004672">
    <property type="term" value="F:protein kinase activity"/>
    <property type="evidence" value="ECO:0007669"/>
    <property type="project" value="InterPro"/>
</dbReference>
<proteinExistence type="predicted"/>
<evidence type="ECO:0000256" key="1">
    <source>
        <dbReference type="ARBA" id="ARBA00022741"/>
    </source>
</evidence>
<dbReference type="GO" id="GO:0005524">
    <property type="term" value="F:ATP binding"/>
    <property type="evidence" value="ECO:0007669"/>
    <property type="project" value="UniProtKB-KW"/>
</dbReference>
<comment type="caution">
    <text evidence="5">The sequence shown here is derived from an EMBL/GenBank/DDBJ whole genome shotgun (WGS) entry which is preliminary data.</text>
</comment>
<accession>A0A2G8KIX2</accession>